<evidence type="ECO:0000313" key="2">
    <source>
        <dbReference type="Proteomes" id="UP000249177"/>
    </source>
</evidence>
<feature type="non-terminal residue" evidence="1">
    <location>
        <position position="1"/>
    </location>
</feature>
<evidence type="ECO:0008006" key="3">
    <source>
        <dbReference type="Google" id="ProtNLM"/>
    </source>
</evidence>
<name>A0A2W7UI24_9FLAO</name>
<dbReference type="InterPro" id="IPR052960">
    <property type="entry name" value="GlcN6P_deaminase-like"/>
</dbReference>
<keyword evidence="2" id="KW-1185">Reference proteome</keyword>
<reference evidence="1 2" key="1">
    <citation type="submission" date="2018-06" db="EMBL/GenBank/DDBJ databases">
        <title>Flavobacterium sp IMCC34762, genome.</title>
        <authorList>
            <person name="Joung Y."/>
            <person name="Cho J."/>
            <person name="Song J."/>
        </authorList>
    </citation>
    <scope>NUCLEOTIDE SEQUENCE [LARGE SCALE GENOMIC DNA]</scope>
    <source>
        <strain evidence="1 2">IMCC34762</strain>
    </source>
</reference>
<evidence type="ECO:0000313" key="1">
    <source>
        <dbReference type="EMBL" id="PZX93005.1"/>
    </source>
</evidence>
<dbReference type="PANTHER" id="PTHR42892">
    <property type="entry name" value="GLUCOSAMINE-6-PHOSPHATE DEAMINASE-LIKE PROTEIN BT_0258-RELATED"/>
    <property type="match status" value="1"/>
</dbReference>
<dbReference type="Proteomes" id="UP000249177">
    <property type="component" value="Unassembled WGS sequence"/>
</dbReference>
<proteinExistence type="predicted"/>
<dbReference type="RefSeq" id="WP_133255352.1">
    <property type="nucleotide sequence ID" value="NZ_QKXH01000007.1"/>
</dbReference>
<dbReference type="EMBL" id="QKXH01000007">
    <property type="protein sequence ID" value="PZX93005.1"/>
    <property type="molecule type" value="Genomic_DNA"/>
</dbReference>
<comment type="caution">
    <text evidence="1">The sequence shown here is derived from an EMBL/GenBank/DDBJ whole genome shotgun (WGS) entry which is preliminary data.</text>
</comment>
<sequence>KRQGIFKHQSQKDGVVFQGSDAREFWQRAEDRNRETAMFYQQLGLATYAAMEAFVRWEY</sequence>
<organism evidence="1 2">
    <name type="scientific">Flavobacterium aquariorum</name>
    <dbReference type="NCBI Taxonomy" id="2217670"/>
    <lineage>
        <taxon>Bacteria</taxon>
        <taxon>Pseudomonadati</taxon>
        <taxon>Bacteroidota</taxon>
        <taxon>Flavobacteriia</taxon>
        <taxon>Flavobacteriales</taxon>
        <taxon>Flavobacteriaceae</taxon>
        <taxon>Flavobacterium</taxon>
    </lineage>
</organism>
<accession>A0A2W7UI24</accession>
<protein>
    <recommendedName>
        <fullName evidence="3">Glucosamine-6-phosphate deaminase</fullName>
    </recommendedName>
</protein>
<dbReference type="AlphaFoldDB" id="A0A2W7UI24"/>
<gene>
    <name evidence="1" type="ORF">DOS84_11590</name>
</gene>
<dbReference type="PANTHER" id="PTHR42892:SF1">
    <property type="entry name" value="GLUCOSAMINE-6-PHOSPHATE ISOMERASE"/>
    <property type="match status" value="1"/>
</dbReference>
<dbReference type="OrthoDB" id="1379278at2"/>